<evidence type="ECO:0000256" key="1">
    <source>
        <dbReference type="SAM" id="SignalP"/>
    </source>
</evidence>
<keyword evidence="1" id="KW-0732">Signal</keyword>
<dbReference type="RefSeq" id="WP_142662327.1">
    <property type="nucleotide sequence ID" value="NZ_FXTK01000004.1"/>
</dbReference>
<evidence type="ECO:0000313" key="3">
    <source>
        <dbReference type="Proteomes" id="UP000319014"/>
    </source>
</evidence>
<proteinExistence type="predicted"/>
<evidence type="ECO:0008006" key="4">
    <source>
        <dbReference type="Google" id="ProtNLM"/>
    </source>
</evidence>
<sequence length="117" mass="12476">MFLKPLKIALVAALPLMSAGGAMAASVTVLKQYPTAQNEERADAALKEQLSRQGFTDVALNRTGDRIDVQGERQGEQITLRYDNASGRLLEVNGKPALLADTQKDAMSGRGSAGDMN</sequence>
<accession>A0A521CBV2</accession>
<gene>
    <name evidence="2" type="ORF">SAMN06265221_104115</name>
</gene>
<dbReference type="Proteomes" id="UP000319014">
    <property type="component" value="Unassembled WGS sequence"/>
</dbReference>
<organism evidence="2 3">
    <name type="scientific">Paracoccus laeviglucosivorans</name>
    <dbReference type="NCBI Taxonomy" id="1197861"/>
    <lineage>
        <taxon>Bacteria</taxon>
        <taxon>Pseudomonadati</taxon>
        <taxon>Pseudomonadota</taxon>
        <taxon>Alphaproteobacteria</taxon>
        <taxon>Rhodobacterales</taxon>
        <taxon>Paracoccaceae</taxon>
        <taxon>Paracoccus</taxon>
    </lineage>
</organism>
<reference evidence="2 3" key="1">
    <citation type="submission" date="2017-05" db="EMBL/GenBank/DDBJ databases">
        <authorList>
            <person name="Varghese N."/>
            <person name="Submissions S."/>
        </authorList>
    </citation>
    <scope>NUCLEOTIDE SEQUENCE [LARGE SCALE GENOMIC DNA]</scope>
    <source>
        <strain evidence="2 3">DSM 100094</strain>
    </source>
</reference>
<dbReference type="OrthoDB" id="7875038at2"/>
<feature type="signal peptide" evidence="1">
    <location>
        <begin position="1"/>
        <end position="24"/>
    </location>
</feature>
<protein>
    <recommendedName>
        <fullName evidence="4">Peptidase propeptide and YPEB domain-containing protein</fullName>
    </recommendedName>
</protein>
<feature type="chain" id="PRO_5022109266" description="Peptidase propeptide and YPEB domain-containing protein" evidence="1">
    <location>
        <begin position="25"/>
        <end position="117"/>
    </location>
</feature>
<keyword evidence="3" id="KW-1185">Reference proteome</keyword>
<dbReference type="EMBL" id="FXTK01000004">
    <property type="protein sequence ID" value="SMO56281.1"/>
    <property type="molecule type" value="Genomic_DNA"/>
</dbReference>
<evidence type="ECO:0000313" key="2">
    <source>
        <dbReference type="EMBL" id="SMO56281.1"/>
    </source>
</evidence>
<dbReference type="AlphaFoldDB" id="A0A521CBV2"/>
<name>A0A521CBV2_9RHOB</name>